<gene>
    <name evidence="1" type="ORF">PUN28_001957</name>
</gene>
<accession>A0AAW2GS49</accession>
<name>A0AAW2GS49_9HYME</name>
<dbReference type="EMBL" id="JADYXP020000002">
    <property type="protein sequence ID" value="KAL0130023.1"/>
    <property type="molecule type" value="Genomic_DNA"/>
</dbReference>
<comment type="caution">
    <text evidence="1">The sequence shown here is derived from an EMBL/GenBank/DDBJ whole genome shotgun (WGS) entry which is preliminary data.</text>
</comment>
<organism evidence="1 2">
    <name type="scientific">Cardiocondyla obscurior</name>
    <dbReference type="NCBI Taxonomy" id="286306"/>
    <lineage>
        <taxon>Eukaryota</taxon>
        <taxon>Metazoa</taxon>
        <taxon>Ecdysozoa</taxon>
        <taxon>Arthropoda</taxon>
        <taxon>Hexapoda</taxon>
        <taxon>Insecta</taxon>
        <taxon>Pterygota</taxon>
        <taxon>Neoptera</taxon>
        <taxon>Endopterygota</taxon>
        <taxon>Hymenoptera</taxon>
        <taxon>Apocrita</taxon>
        <taxon>Aculeata</taxon>
        <taxon>Formicoidea</taxon>
        <taxon>Formicidae</taxon>
        <taxon>Myrmicinae</taxon>
        <taxon>Cardiocondyla</taxon>
    </lineage>
</organism>
<keyword evidence="2" id="KW-1185">Reference proteome</keyword>
<reference evidence="1 2" key="1">
    <citation type="submission" date="2023-03" db="EMBL/GenBank/DDBJ databases">
        <title>High recombination rates correlate with genetic variation in Cardiocondyla obscurior ants.</title>
        <authorList>
            <person name="Errbii M."/>
        </authorList>
    </citation>
    <scope>NUCLEOTIDE SEQUENCE [LARGE SCALE GENOMIC DNA]</scope>
    <source>
        <strain evidence="1">Alpha-2009</strain>
        <tissue evidence="1">Whole body</tissue>
    </source>
</reference>
<protein>
    <submittedName>
        <fullName evidence="1">Uncharacterized protein</fullName>
    </submittedName>
</protein>
<evidence type="ECO:0000313" key="1">
    <source>
        <dbReference type="EMBL" id="KAL0130023.1"/>
    </source>
</evidence>
<evidence type="ECO:0000313" key="2">
    <source>
        <dbReference type="Proteomes" id="UP001430953"/>
    </source>
</evidence>
<proteinExistence type="predicted"/>
<sequence length="106" mass="12267">MDPVGRSPLIAGEYALYWHRLTLYCILHSHHDRITLSRRHSRTHSLEAGVIPVCIPHGSLRVRDICDRCTCVIYIYIYRCMQTLISRMMRVRSSVFSHDSAPIAIT</sequence>
<dbReference type="Proteomes" id="UP001430953">
    <property type="component" value="Unassembled WGS sequence"/>
</dbReference>
<dbReference type="AlphaFoldDB" id="A0AAW2GS49"/>